<evidence type="ECO:0000313" key="4">
    <source>
        <dbReference type="Proteomes" id="UP001144805"/>
    </source>
</evidence>
<gene>
    <name evidence="3" type="ORF">OSH07_12325</name>
</gene>
<reference evidence="3" key="1">
    <citation type="submission" date="2022-11" db="EMBL/GenBank/DDBJ databases">
        <title>Biodiversity and phylogenetic relationships of bacteria.</title>
        <authorList>
            <person name="Machado R.A.R."/>
            <person name="Bhat A."/>
            <person name="Loulou A."/>
            <person name="Kallel S."/>
        </authorList>
    </citation>
    <scope>NUCLEOTIDE SEQUENCE</scope>
    <source>
        <strain evidence="3">K-TC2</strain>
    </source>
</reference>
<sequence length="231" mass="25526">MRDQDLEGTTEDEERSVLTARLVLRRPRTEDAAVLAAAIDNPRVARNLVSVPHPYRRADAETWIRQSHYPAAGGAQIALSRSDGSLLGASFHRPSESRPNGHDLSFWVAEHHWGEGFGTEIAHAAIDHAFGAGRLERLWCVVRVTNGPARRVVEKCGFQFRDTGMVRSLSERGSVPVEHFVLERRVWQSLKAWGANSWDTNSRGATAPTEFGTMKGLDTRASDDDVTSDAA</sequence>
<dbReference type="SUPFAM" id="SSF55729">
    <property type="entry name" value="Acyl-CoA N-acyltransferases (Nat)"/>
    <property type="match status" value="1"/>
</dbReference>
<comment type="caution">
    <text evidence="3">The sequence shown here is derived from an EMBL/GenBank/DDBJ whole genome shotgun (WGS) entry which is preliminary data.</text>
</comment>
<dbReference type="RefSeq" id="WP_266338950.1">
    <property type="nucleotide sequence ID" value="NZ_JAPKNK010000004.1"/>
</dbReference>
<accession>A0A9X3E5G7</accession>
<dbReference type="AlphaFoldDB" id="A0A9X3E5G7"/>
<proteinExistence type="predicted"/>
<dbReference type="InterPro" id="IPR016181">
    <property type="entry name" value="Acyl_CoA_acyltransferase"/>
</dbReference>
<keyword evidence="4" id="KW-1185">Reference proteome</keyword>
<feature type="domain" description="N-acetyltransferase" evidence="2">
    <location>
        <begin position="22"/>
        <end position="187"/>
    </location>
</feature>
<feature type="region of interest" description="Disordered" evidence="1">
    <location>
        <begin position="198"/>
        <end position="231"/>
    </location>
</feature>
<dbReference type="GO" id="GO:0016747">
    <property type="term" value="F:acyltransferase activity, transferring groups other than amino-acyl groups"/>
    <property type="evidence" value="ECO:0007669"/>
    <property type="project" value="InterPro"/>
</dbReference>
<protein>
    <submittedName>
        <fullName evidence="3">GNAT family N-acetyltransferase</fullName>
    </submittedName>
</protein>
<evidence type="ECO:0000259" key="2">
    <source>
        <dbReference type="PROSITE" id="PS51186"/>
    </source>
</evidence>
<dbReference type="PANTHER" id="PTHR43328">
    <property type="entry name" value="ACETYLTRANSFERASE-RELATED"/>
    <property type="match status" value="1"/>
</dbReference>
<dbReference type="EMBL" id="JAPKNK010000004">
    <property type="protein sequence ID" value="MCX5569983.1"/>
    <property type="molecule type" value="Genomic_DNA"/>
</dbReference>
<dbReference type="PROSITE" id="PS51186">
    <property type="entry name" value="GNAT"/>
    <property type="match status" value="1"/>
</dbReference>
<dbReference type="Pfam" id="PF13302">
    <property type="entry name" value="Acetyltransf_3"/>
    <property type="match status" value="1"/>
</dbReference>
<evidence type="ECO:0000313" key="3">
    <source>
        <dbReference type="EMBL" id="MCX5569983.1"/>
    </source>
</evidence>
<dbReference type="Proteomes" id="UP001144805">
    <property type="component" value="Unassembled WGS sequence"/>
</dbReference>
<dbReference type="Gene3D" id="3.40.630.30">
    <property type="match status" value="1"/>
</dbReference>
<dbReference type="InterPro" id="IPR000182">
    <property type="entry name" value="GNAT_dom"/>
</dbReference>
<evidence type="ECO:0000256" key="1">
    <source>
        <dbReference type="SAM" id="MobiDB-lite"/>
    </source>
</evidence>
<dbReference type="PANTHER" id="PTHR43328:SF1">
    <property type="entry name" value="N-ACETYLTRANSFERASE DOMAIN-CONTAINING PROTEIN"/>
    <property type="match status" value="1"/>
</dbReference>
<name>A0A9X3E5G7_9HYPH</name>
<organism evidence="3 4">
    <name type="scientific">Kaistia nematophila</name>
    <dbReference type="NCBI Taxonomy" id="2994654"/>
    <lineage>
        <taxon>Bacteria</taxon>
        <taxon>Pseudomonadati</taxon>
        <taxon>Pseudomonadota</taxon>
        <taxon>Alphaproteobacteria</taxon>
        <taxon>Hyphomicrobiales</taxon>
        <taxon>Kaistiaceae</taxon>
        <taxon>Kaistia</taxon>
    </lineage>
</organism>